<proteinExistence type="predicted"/>
<protein>
    <recommendedName>
        <fullName evidence="3">VCBS repeat-containing protein</fullName>
    </recommendedName>
</protein>
<accession>A0ABN9S2E5</accession>
<evidence type="ECO:0000313" key="1">
    <source>
        <dbReference type="EMBL" id="CAK0825923.1"/>
    </source>
</evidence>
<organism evidence="1 2">
    <name type="scientific">Prorocentrum cordatum</name>
    <dbReference type="NCBI Taxonomy" id="2364126"/>
    <lineage>
        <taxon>Eukaryota</taxon>
        <taxon>Sar</taxon>
        <taxon>Alveolata</taxon>
        <taxon>Dinophyceae</taxon>
        <taxon>Prorocentrales</taxon>
        <taxon>Prorocentraceae</taxon>
        <taxon>Prorocentrum</taxon>
    </lineage>
</organism>
<sequence length="108" mass="11240">MGAWTSTWGCRTAPSPRWALITIPSRRSRPGRDLVSAPALGDANGARRLHLVLGGGGGGLDVRLRRQDGPFDNGGPEWGLSMLALGDVSGDGRLDLALGGQDGSSDFQ</sequence>
<evidence type="ECO:0008006" key="3">
    <source>
        <dbReference type="Google" id="ProtNLM"/>
    </source>
</evidence>
<reference evidence="1" key="1">
    <citation type="submission" date="2023-10" db="EMBL/GenBank/DDBJ databases">
        <authorList>
            <person name="Chen Y."/>
            <person name="Shah S."/>
            <person name="Dougan E. K."/>
            <person name="Thang M."/>
            <person name="Chan C."/>
        </authorList>
    </citation>
    <scope>NUCLEOTIDE SEQUENCE [LARGE SCALE GENOMIC DNA]</scope>
</reference>
<dbReference type="SUPFAM" id="SSF69318">
    <property type="entry name" value="Integrin alpha N-terminal domain"/>
    <property type="match status" value="1"/>
</dbReference>
<comment type="caution">
    <text evidence="1">The sequence shown here is derived from an EMBL/GenBank/DDBJ whole genome shotgun (WGS) entry which is preliminary data.</text>
</comment>
<dbReference type="InterPro" id="IPR028994">
    <property type="entry name" value="Integrin_alpha_N"/>
</dbReference>
<evidence type="ECO:0000313" key="2">
    <source>
        <dbReference type="Proteomes" id="UP001189429"/>
    </source>
</evidence>
<dbReference type="Proteomes" id="UP001189429">
    <property type="component" value="Unassembled WGS sequence"/>
</dbReference>
<gene>
    <name evidence="1" type="ORF">PCOR1329_LOCUS25929</name>
</gene>
<keyword evidence="2" id="KW-1185">Reference proteome</keyword>
<dbReference type="EMBL" id="CAUYUJ010009125">
    <property type="protein sequence ID" value="CAK0825923.1"/>
    <property type="molecule type" value="Genomic_DNA"/>
</dbReference>
<name>A0ABN9S2E5_9DINO</name>